<dbReference type="GeneID" id="81605824"/>
<dbReference type="AlphaFoldDB" id="A0AAD6BUZ3"/>
<protein>
    <recommendedName>
        <fullName evidence="4">FAR1 domain-containing protein</fullName>
    </recommendedName>
</protein>
<comment type="caution">
    <text evidence="2">The sequence shown here is derived from an EMBL/GenBank/DDBJ whole genome shotgun (WGS) entry which is preliminary data.</text>
</comment>
<sequence>MAANHPPDAPDSTTPVYNKHVIDRILDVIRSHPLYDQNVIEQILDIAADCEPSPPAPTPRFYYSRESGLEHVKQFAARHGYTLNTRRSDESKVDLVCSRWPDPKAKGVGNDAAPTRGRVSSGCSCSFRIQLRRRTAPQKRGLAASPENSPLPIWQLRIQNGAHNHGPKRRRVDNAAHLPVSAEMTGNDLAGLALPLSDDIVLDQVFSLEQDRELSPPEPPLAHPPAFPPGPPPAPPPRFYDSREVGQQDIAEFATSHGYSLTIKRSDQSKVDMVCSRWPNPTNPRERKTNATGCPFRLQFRRRTGAPQKPGYIIFSDPAPQTGWELRILNGEHNHEATFESPKKKKRKRKSSDPSGSPGNEVPEVLEVPED</sequence>
<feature type="compositionally biased region" description="Pro residues" evidence="1">
    <location>
        <begin position="216"/>
        <end position="238"/>
    </location>
</feature>
<feature type="region of interest" description="Disordered" evidence="1">
    <location>
        <begin position="330"/>
        <end position="371"/>
    </location>
</feature>
<organism evidence="2 3">
    <name type="scientific">Penicillium daleae</name>
    <dbReference type="NCBI Taxonomy" id="63821"/>
    <lineage>
        <taxon>Eukaryota</taxon>
        <taxon>Fungi</taxon>
        <taxon>Dikarya</taxon>
        <taxon>Ascomycota</taxon>
        <taxon>Pezizomycotina</taxon>
        <taxon>Eurotiomycetes</taxon>
        <taxon>Eurotiomycetidae</taxon>
        <taxon>Eurotiales</taxon>
        <taxon>Aspergillaceae</taxon>
        <taxon>Penicillium</taxon>
    </lineage>
</organism>
<name>A0AAD6BUZ3_9EURO</name>
<evidence type="ECO:0008006" key="4">
    <source>
        <dbReference type="Google" id="ProtNLM"/>
    </source>
</evidence>
<dbReference type="RefSeq" id="XP_056760335.1">
    <property type="nucleotide sequence ID" value="XM_056915581.1"/>
</dbReference>
<dbReference type="EMBL" id="JAPVEA010000009">
    <property type="protein sequence ID" value="KAJ5433043.1"/>
    <property type="molecule type" value="Genomic_DNA"/>
</dbReference>
<evidence type="ECO:0000313" key="3">
    <source>
        <dbReference type="Proteomes" id="UP001213681"/>
    </source>
</evidence>
<proteinExistence type="predicted"/>
<reference evidence="2" key="2">
    <citation type="journal article" date="2023" name="IMA Fungus">
        <title>Comparative genomic study of the Penicillium genus elucidates a diverse pangenome and 15 lateral gene transfer events.</title>
        <authorList>
            <person name="Petersen C."/>
            <person name="Sorensen T."/>
            <person name="Nielsen M.R."/>
            <person name="Sondergaard T.E."/>
            <person name="Sorensen J.L."/>
            <person name="Fitzpatrick D.A."/>
            <person name="Frisvad J.C."/>
            <person name="Nielsen K.L."/>
        </authorList>
    </citation>
    <scope>NUCLEOTIDE SEQUENCE</scope>
    <source>
        <strain evidence="2">IBT 16125</strain>
    </source>
</reference>
<dbReference type="Proteomes" id="UP001213681">
    <property type="component" value="Unassembled WGS sequence"/>
</dbReference>
<evidence type="ECO:0000256" key="1">
    <source>
        <dbReference type="SAM" id="MobiDB-lite"/>
    </source>
</evidence>
<feature type="region of interest" description="Disordered" evidence="1">
    <location>
        <begin position="210"/>
        <end position="239"/>
    </location>
</feature>
<reference evidence="2" key="1">
    <citation type="submission" date="2022-12" db="EMBL/GenBank/DDBJ databases">
        <authorList>
            <person name="Petersen C."/>
        </authorList>
    </citation>
    <scope>NUCLEOTIDE SEQUENCE</scope>
    <source>
        <strain evidence="2">IBT 16125</strain>
    </source>
</reference>
<accession>A0AAD6BUZ3</accession>
<evidence type="ECO:0000313" key="2">
    <source>
        <dbReference type="EMBL" id="KAJ5433043.1"/>
    </source>
</evidence>
<feature type="compositionally biased region" description="Basic and acidic residues" evidence="1">
    <location>
        <begin position="330"/>
        <end position="342"/>
    </location>
</feature>
<keyword evidence="3" id="KW-1185">Reference proteome</keyword>
<gene>
    <name evidence="2" type="ORF">N7458_012199</name>
</gene>